<dbReference type="InterPro" id="IPR046830">
    <property type="entry name" value="Calmod_bind_M"/>
</dbReference>
<evidence type="ECO:0000313" key="4">
    <source>
        <dbReference type="EMBL" id="KAK0600865.1"/>
    </source>
</evidence>
<feature type="compositionally biased region" description="Basic and acidic residues" evidence="1">
    <location>
        <begin position="497"/>
        <end position="508"/>
    </location>
</feature>
<evidence type="ECO:0000259" key="2">
    <source>
        <dbReference type="Pfam" id="PF07887"/>
    </source>
</evidence>
<dbReference type="Pfam" id="PF20451">
    <property type="entry name" value="Calmod_bind_M"/>
    <property type="match status" value="1"/>
</dbReference>
<dbReference type="InterPro" id="IPR012416">
    <property type="entry name" value="CBP60"/>
</dbReference>
<feature type="compositionally biased region" description="Polar residues" evidence="1">
    <location>
        <begin position="579"/>
        <end position="608"/>
    </location>
</feature>
<dbReference type="Proteomes" id="UP001168877">
    <property type="component" value="Unassembled WGS sequence"/>
</dbReference>
<sequence>MDATNNDLRTPPHIRWPSRQRSGLVNSILAIPTASLRFSLSCLSQAKAHSDPLLLPLSEIEVAKSWQYHLCAFVVGSMELCLHRCHGVESILFPPWNFRERAELIREATERVLERLKPVVEEEIELVMESMERMKKQAMEPPMKRANERAKKKRAMESPFSTQDAPAERKVNQRTSLDHQIKKSENVEFQLQFINNKLPDKIYTNDPIKDDSDGSVEIKLIDANSRKTIEQGPLSSMKIQIHVLDSDFGSDGHEEFNAKILNKRQLVKGTEKLLVKGNQQIKLTDGVGTIQDLQFIENSSWRPSKKFRLGARVLQSIAGNMGQVKIKEAITEPFRVLEYRGKMYKKHDHLSLDDKVWHLKKITRNREFHIRLKDKGIRTIRDLNSTNLNELKEILKDCSDSDWKEIVKHASSVADDEKLNASSNPVISPSTFPHQGIQGNFRIVICVHLFYLLLKTIILNYCNHASSSHHKSAFLLEPNLALQSPAKSTCSPVNAQGKHDFPFEKLESSDSGQNSSRPSELNLFPTNNTQPMTESSQFNNGPHPHISGVQHPNALQAHSNHPEAEAYHNPTTGLAGMQFNKNHASSSHAQGVQSISNFHPPTNGVSGRNLSQMIVASNVHGNAGACNSPTTGPLHHKYTGPHQALAGMPNNCNLPPSSQYRSATLQENDPNLTTQCPDDFLKADFNDSQQWDLSQLFELICSQNNNGLPEQNTVTTSDDLMKYIPYQWES</sequence>
<dbReference type="EMBL" id="JAUESC010000003">
    <property type="protein sequence ID" value="KAK0600865.1"/>
    <property type="molecule type" value="Genomic_DNA"/>
</dbReference>
<dbReference type="GO" id="GO:0005634">
    <property type="term" value="C:nucleus"/>
    <property type="evidence" value="ECO:0007669"/>
    <property type="project" value="TreeGrafter"/>
</dbReference>
<evidence type="ECO:0000313" key="5">
    <source>
        <dbReference type="Proteomes" id="UP001168877"/>
    </source>
</evidence>
<feature type="region of interest" description="Disordered" evidence="1">
    <location>
        <begin position="564"/>
        <end position="608"/>
    </location>
</feature>
<dbReference type="GO" id="GO:0080142">
    <property type="term" value="P:regulation of salicylic acid biosynthetic process"/>
    <property type="evidence" value="ECO:0007669"/>
    <property type="project" value="TreeGrafter"/>
</dbReference>
<accession>A0AA39W224</accession>
<protein>
    <submittedName>
        <fullName evidence="4">Uncharacterized protein</fullName>
    </submittedName>
</protein>
<comment type="caution">
    <text evidence="4">The sequence shown here is derived from an EMBL/GenBank/DDBJ whole genome shotgun (WGS) entry which is preliminary data.</text>
</comment>
<feature type="domain" description="Calmodulin binding protein-like N-terminal" evidence="2">
    <location>
        <begin position="189"/>
        <end position="336"/>
    </location>
</feature>
<reference evidence="4" key="2">
    <citation type="submission" date="2023-06" db="EMBL/GenBank/DDBJ databases">
        <authorList>
            <person name="Swenson N.G."/>
            <person name="Wegrzyn J.L."/>
            <person name="Mcevoy S.L."/>
        </authorList>
    </citation>
    <scope>NUCLEOTIDE SEQUENCE</scope>
    <source>
        <strain evidence="4">NS2018</strain>
        <tissue evidence="4">Leaf</tissue>
    </source>
</reference>
<reference evidence="4" key="1">
    <citation type="journal article" date="2022" name="Plant J.">
        <title>Strategies of tolerance reflected in two North American maple genomes.</title>
        <authorList>
            <person name="McEvoy S.L."/>
            <person name="Sezen U.U."/>
            <person name="Trouern-Trend A."/>
            <person name="McMahon S.M."/>
            <person name="Schaberg P.G."/>
            <person name="Yang J."/>
            <person name="Wegrzyn J.L."/>
            <person name="Swenson N.G."/>
        </authorList>
    </citation>
    <scope>NUCLEOTIDE SEQUENCE</scope>
    <source>
        <strain evidence="4">NS2018</strain>
    </source>
</reference>
<dbReference type="AlphaFoldDB" id="A0AA39W224"/>
<dbReference type="GO" id="GO:0005516">
    <property type="term" value="F:calmodulin binding"/>
    <property type="evidence" value="ECO:0007669"/>
    <property type="project" value="InterPro"/>
</dbReference>
<dbReference type="PANTHER" id="PTHR31713">
    <property type="entry name" value="OS02G0177800 PROTEIN"/>
    <property type="match status" value="1"/>
</dbReference>
<evidence type="ECO:0000259" key="3">
    <source>
        <dbReference type="Pfam" id="PF20451"/>
    </source>
</evidence>
<dbReference type="GO" id="GO:0003700">
    <property type="term" value="F:DNA-binding transcription factor activity"/>
    <property type="evidence" value="ECO:0007669"/>
    <property type="project" value="TreeGrafter"/>
</dbReference>
<proteinExistence type="predicted"/>
<evidence type="ECO:0000256" key="1">
    <source>
        <dbReference type="SAM" id="MobiDB-lite"/>
    </source>
</evidence>
<feature type="domain" description="Calmodulin binding protein central" evidence="3">
    <location>
        <begin position="352"/>
        <end position="411"/>
    </location>
</feature>
<feature type="compositionally biased region" description="Basic and acidic residues" evidence="1">
    <location>
        <begin position="135"/>
        <end position="149"/>
    </location>
</feature>
<dbReference type="Pfam" id="PF07887">
    <property type="entry name" value="Calmodulin_bind"/>
    <property type="match status" value="1"/>
</dbReference>
<keyword evidence="5" id="KW-1185">Reference proteome</keyword>
<feature type="region of interest" description="Disordered" evidence="1">
    <location>
        <begin position="135"/>
        <end position="171"/>
    </location>
</feature>
<feature type="region of interest" description="Disordered" evidence="1">
    <location>
        <begin position="486"/>
        <end position="551"/>
    </location>
</feature>
<dbReference type="InterPro" id="IPR046831">
    <property type="entry name" value="Calmodulin_bind_N"/>
</dbReference>
<dbReference type="PANTHER" id="PTHR31713:SF43">
    <property type="entry name" value="CALMODULIN-BINDING PROTEIN 60 G"/>
    <property type="match status" value="1"/>
</dbReference>
<name>A0AA39W224_ACESA</name>
<dbReference type="GO" id="GO:0043565">
    <property type="term" value="F:sequence-specific DNA binding"/>
    <property type="evidence" value="ECO:0007669"/>
    <property type="project" value="TreeGrafter"/>
</dbReference>
<gene>
    <name evidence="4" type="ORF">LWI29_019026</name>
</gene>
<organism evidence="4 5">
    <name type="scientific">Acer saccharum</name>
    <name type="common">Sugar maple</name>
    <dbReference type="NCBI Taxonomy" id="4024"/>
    <lineage>
        <taxon>Eukaryota</taxon>
        <taxon>Viridiplantae</taxon>
        <taxon>Streptophyta</taxon>
        <taxon>Embryophyta</taxon>
        <taxon>Tracheophyta</taxon>
        <taxon>Spermatophyta</taxon>
        <taxon>Magnoliopsida</taxon>
        <taxon>eudicotyledons</taxon>
        <taxon>Gunneridae</taxon>
        <taxon>Pentapetalae</taxon>
        <taxon>rosids</taxon>
        <taxon>malvids</taxon>
        <taxon>Sapindales</taxon>
        <taxon>Sapindaceae</taxon>
        <taxon>Hippocastanoideae</taxon>
        <taxon>Acereae</taxon>
        <taxon>Acer</taxon>
    </lineage>
</organism>
<feature type="compositionally biased region" description="Polar residues" evidence="1">
    <location>
        <begin position="509"/>
        <end position="540"/>
    </location>
</feature>